<reference evidence="4" key="1">
    <citation type="journal article" date="2019" name="Int. J. Syst. Evol. Microbiol.">
        <title>The Global Catalogue of Microorganisms (GCM) 10K type strain sequencing project: providing services to taxonomists for standard genome sequencing and annotation.</title>
        <authorList>
            <consortium name="The Broad Institute Genomics Platform"/>
            <consortium name="The Broad Institute Genome Sequencing Center for Infectious Disease"/>
            <person name="Wu L."/>
            <person name="Ma J."/>
        </authorList>
    </citation>
    <scope>NUCLEOTIDE SEQUENCE [LARGE SCALE GENOMIC DNA]</scope>
    <source>
        <strain evidence="4">JCM 18303</strain>
    </source>
</reference>
<dbReference type="Pfam" id="PF09423">
    <property type="entry name" value="PhoD"/>
    <property type="match status" value="1"/>
</dbReference>
<dbReference type="PANTHER" id="PTHR37031:SF2">
    <property type="entry name" value="PHOD-LIKE PHOSPHATASE METALLOPHOSPHATASE DOMAIN-CONTAINING PROTEIN"/>
    <property type="match status" value="1"/>
</dbReference>
<dbReference type="InterPro" id="IPR038607">
    <property type="entry name" value="PhoD-like_sf"/>
</dbReference>
<organism evidence="3 4">
    <name type="scientific">Pseudonocardia eucalypti</name>
    <dbReference type="NCBI Taxonomy" id="648755"/>
    <lineage>
        <taxon>Bacteria</taxon>
        <taxon>Bacillati</taxon>
        <taxon>Actinomycetota</taxon>
        <taxon>Actinomycetes</taxon>
        <taxon>Pseudonocardiales</taxon>
        <taxon>Pseudonocardiaceae</taxon>
        <taxon>Pseudonocardia</taxon>
    </lineage>
</organism>
<dbReference type="Gene3D" id="3.60.21.70">
    <property type="entry name" value="PhoD-like phosphatase"/>
    <property type="match status" value="1"/>
</dbReference>
<proteinExistence type="predicted"/>
<keyword evidence="4" id="KW-1185">Reference proteome</keyword>
<feature type="domain" description="DUF7800" evidence="2">
    <location>
        <begin position="2"/>
        <end position="64"/>
    </location>
</feature>
<gene>
    <name evidence="3" type="ORF">GCM10023321_33320</name>
</gene>
<dbReference type="SUPFAM" id="SSF56300">
    <property type="entry name" value="Metallo-dependent phosphatases"/>
    <property type="match status" value="1"/>
</dbReference>
<feature type="domain" description="PhoD-like phosphatase metallophosphatase" evidence="1">
    <location>
        <begin position="115"/>
        <end position="441"/>
    </location>
</feature>
<dbReference type="InterPro" id="IPR056702">
    <property type="entry name" value="DUF7800"/>
</dbReference>
<dbReference type="InterPro" id="IPR018946">
    <property type="entry name" value="PhoD-like_MPP"/>
</dbReference>
<comment type="caution">
    <text evidence="3">The sequence shown here is derived from an EMBL/GenBank/DDBJ whole genome shotgun (WGS) entry which is preliminary data.</text>
</comment>
<dbReference type="CDD" id="cd07389">
    <property type="entry name" value="MPP_PhoD"/>
    <property type="match status" value="1"/>
</dbReference>
<sequence>MQTDRAGTVSVLGREARTFEVSGFHYALVTVDGLAPDSRTEYRVELDGEQVWPPRDYPYPTPVIRTRGRTGNQVRALFGSCRFPKAGDPALDARLGLDALDCYATRMVSRPEPEWPDALLLLGDQVYADELTPSARRLLAARRRNRALTKPRPPNEVISFAEYERLYRSSWSDPEIRWLMSTVPTAMIFDDHDIRDDWNTSAAWRARMARTPWWPDRIRAGLASYWVYQHLGNLTPDELATDPTFRSVSGAGNDTWPVLADFAERADREVNGAKGTRFSFRWDLGRARLIMLDTRNGRILEGPTRKLVGDDEFEWLTAQATEDPAGTDHLILGTSLPWLLPHVIHDLQAINERAAQRPGRRGRAAEWMRQAGDLEHWAAFGHSFHRLAELISRVAGGPDAPATVTVLSGDVHHSYAARAEVQSSATDTEIYQLVCSPVHNRVPAVIRPAFRLGWSRAPRAVTGWWARRCGAGPRGVRWTKPIGPLHGNTIATLRLDGRAAGVIFEQPTGPATLETVAEMDLTGQNVACATQ</sequence>
<evidence type="ECO:0000259" key="2">
    <source>
        <dbReference type="Pfam" id="PF25077"/>
    </source>
</evidence>
<name>A0ABP9Q4U3_9PSEU</name>
<dbReference type="EMBL" id="BAABJP010000015">
    <property type="protein sequence ID" value="GAA5156779.1"/>
    <property type="molecule type" value="Genomic_DNA"/>
</dbReference>
<evidence type="ECO:0000313" key="4">
    <source>
        <dbReference type="Proteomes" id="UP001428817"/>
    </source>
</evidence>
<dbReference type="Proteomes" id="UP001428817">
    <property type="component" value="Unassembled WGS sequence"/>
</dbReference>
<accession>A0ABP9Q4U3</accession>
<dbReference type="PANTHER" id="PTHR37031">
    <property type="entry name" value="METALLOPHOSPHATASE BINDING DOMAIN PROTEIN"/>
    <property type="match status" value="1"/>
</dbReference>
<evidence type="ECO:0000313" key="3">
    <source>
        <dbReference type="EMBL" id="GAA5156779.1"/>
    </source>
</evidence>
<dbReference type="InterPro" id="IPR029052">
    <property type="entry name" value="Metallo-depent_PP-like"/>
</dbReference>
<dbReference type="Pfam" id="PF25077">
    <property type="entry name" value="DUF7800"/>
    <property type="match status" value="1"/>
</dbReference>
<protein>
    <submittedName>
        <fullName evidence="3">Alkaline phosphatase D family protein</fullName>
    </submittedName>
</protein>
<evidence type="ECO:0000259" key="1">
    <source>
        <dbReference type="Pfam" id="PF09423"/>
    </source>
</evidence>